<feature type="transmembrane region" description="Helical" evidence="2">
    <location>
        <begin position="146"/>
        <end position="166"/>
    </location>
</feature>
<feature type="transmembrane region" description="Helical" evidence="2">
    <location>
        <begin position="265"/>
        <end position="283"/>
    </location>
</feature>
<evidence type="ECO:0000313" key="4">
    <source>
        <dbReference type="Proteomes" id="UP001432062"/>
    </source>
</evidence>
<feature type="transmembrane region" description="Helical" evidence="2">
    <location>
        <begin position="38"/>
        <end position="60"/>
    </location>
</feature>
<sequence>MADHCAPTFDELAKALGFSCQEAGGLVEVRNPFALENWTLPVLEFTIVLGAVLALIYAIVRLRRHGDPTNLVVWFGATAYLFIIEPPLYFPAAFGIDAHVDTMFAHNVFTVDFLWGRLPLYIVAIYPLMATLAFEIVRMLGVFRRYGVLVGAVCVGFVHHGFYEIFDHLGPQLRWWEWSTENSLNQPMFDSVPLPSVVVFAALWPMSLAFFVQLFVGRHVDQGRSFSGPQLVWRTVVIGILGSLGTGVLPIPATVFGAGSTSLRGFLYAAELVIVSIVAIPILTRQWLRLRRDHSDYTNRFVRIYSVVYLGVMALLWVSALPDYFAAVDGSTSNGDPIGNLWYTLSCFAVAILCVLAIFTVPYRAVESLPAGGQRAQGSEGDGGSGGGAQDGGAEQGYVGARSSEGGELGVV</sequence>
<accession>A0ABZ1YMX9</accession>
<dbReference type="RefSeq" id="WP_419150643.1">
    <property type="nucleotide sequence ID" value="NZ_CP109149.1"/>
</dbReference>
<feature type="transmembrane region" description="Helical" evidence="2">
    <location>
        <begin position="304"/>
        <end position="321"/>
    </location>
</feature>
<name>A0ABZ1YMX9_9NOCA</name>
<feature type="transmembrane region" description="Helical" evidence="2">
    <location>
        <begin position="236"/>
        <end position="259"/>
    </location>
</feature>
<feature type="region of interest" description="Disordered" evidence="1">
    <location>
        <begin position="374"/>
        <end position="412"/>
    </location>
</feature>
<reference evidence="3" key="1">
    <citation type="submission" date="2022-10" db="EMBL/GenBank/DDBJ databases">
        <title>The complete genomes of actinobacterial strains from the NBC collection.</title>
        <authorList>
            <person name="Joergensen T.S."/>
            <person name="Alvarez Arevalo M."/>
            <person name="Sterndorff E.B."/>
            <person name="Faurdal D."/>
            <person name="Vuksanovic O."/>
            <person name="Mourched A.-S."/>
            <person name="Charusanti P."/>
            <person name="Shaw S."/>
            <person name="Blin K."/>
            <person name="Weber T."/>
        </authorList>
    </citation>
    <scope>NUCLEOTIDE SEQUENCE</scope>
    <source>
        <strain evidence="3">NBC_01482</strain>
    </source>
</reference>
<dbReference type="EMBL" id="CP109441">
    <property type="protein sequence ID" value="WUV43114.1"/>
    <property type="molecule type" value="Genomic_DNA"/>
</dbReference>
<feature type="transmembrane region" description="Helical" evidence="2">
    <location>
        <begin position="341"/>
        <end position="361"/>
    </location>
</feature>
<dbReference type="Proteomes" id="UP001432062">
    <property type="component" value="Chromosome"/>
</dbReference>
<keyword evidence="2" id="KW-0812">Transmembrane</keyword>
<evidence type="ECO:0000256" key="2">
    <source>
        <dbReference type="SAM" id="Phobius"/>
    </source>
</evidence>
<feature type="transmembrane region" description="Helical" evidence="2">
    <location>
        <begin position="194"/>
        <end position="216"/>
    </location>
</feature>
<keyword evidence="2" id="KW-0472">Membrane</keyword>
<feature type="transmembrane region" description="Helical" evidence="2">
    <location>
        <begin position="114"/>
        <end position="134"/>
    </location>
</feature>
<evidence type="ECO:0000256" key="1">
    <source>
        <dbReference type="SAM" id="MobiDB-lite"/>
    </source>
</evidence>
<gene>
    <name evidence="3" type="ORF">OG563_28240</name>
</gene>
<feature type="compositionally biased region" description="Gly residues" evidence="1">
    <location>
        <begin position="380"/>
        <end position="395"/>
    </location>
</feature>
<keyword evidence="2" id="KW-1133">Transmembrane helix</keyword>
<organism evidence="3 4">
    <name type="scientific">Nocardia vinacea</name>
    <dbReference type="NCBI Taxonomy" id="96468"/>
    <lineage>
        <taxon>Bacteria</taxon>
        <taxon>Bacillati</taxon>
        <taxon>Actinomycetota</taxon>
        <taxon>Actinomycetes</taxon>
        <taxon>Mycobacteriales</taxon>
        <taxon>Nocardiaceae</taxon>
        <taxon>Nocardia</taxon>
    </lineage>
</organism>
<evidence type="ECO:0000313" key="3">
    <source>
        <dbReference type="EMBL" id="WUV43114.1"/>
    </source>
</evidence>
<protein>
    <submittedName>
        <fullName evidence="3">Uncharacterized protein</fullName>
    </submittedName>
</protein>
<proteinExistence type="predicted"/>
<feature type="transmembrane region" description="Helical" evidence="2">
    <location>
        <begin position="72"/>
        <end position="94"/>
    </location>
</feature>
<keyword evidence="4" id="KW-1185">Reference proteome</keyword>